<feature type="transmembrane region" description="Helical" evidence="6">
    <location>
        <begin position="75"/>
        <end position="99"/>
    </location>
</feature>
<evidence type="ECO:0000256" key="6">
    <source>
        <dbReference type="SAM" id="Phobius"/>
    </source>
</evidence>
<dbReference type="PANTHER" id="PTHR21324:SF2">
    <property type="entry name" value="EG:22E5.9 PROTEIN"/>
    <property type="match status" value="1"/>
</dbReference>
<protein>
    <submittedName>
        <fullName evidence="8">DNA damage-regulated autophagy modulator protein</fullName>
    </submittedName>
</protein>
<keyword evidence="3 6" id="KW-0812">Transmembrane</keyword>
<feature type="transmembrane region" description="Helical" evidence="6">
    <location>
        <begin position="33"/>
        <end position="55"/>
    </location>
</feature>
<sequence>MLSTNIDLEKQQQQQQTTTVKNPFDYFQKYYQYVWIFSFTIPLTFPLILILSYYITVSNDFVDPLFPYISDIVGHPPVACYFSMFIDLLSILAFITGFFRYKQLQFLLINKNFDENDNDSKKQCLQNLNYNSLISLWITSFGLLMIGNFRETENILIGLRLRSFKYY</sequence>
<dbReference type="InterPro" id="IPR050911">
    <property type="entry name" value="DRAM/TMEM150_Autophagy_Mod"/>
</dbReference>
<dbReference type="EMBL" id="NJHN03000078">
    <property type="protein sequence ID" value="KAH9417195.1"/>
    <property type="molecule type" value="Genomic_DNA"/>
</dbReference>
<organism evidence="8 9">
    <name type="scientific">Dermatophagoides pteronyssinus</name>
    <name type="common">European house dust mite</name>
    <dbReference type="NCBI Taxonomy" id="6956"/>
    <lineage>
        <taxon>Eukaryota</taxon>
        <taxon>Metazoa</taxon>
        <taxon>Ecdysozoa</taxon>
        <taxon>Arthropoda</taxon>
        <taxon>Chelicerata</taxon>
        <taxon>Arachnida</taxon>
        <taxon>Acari</taxon>
        <taxon>Acariformes</taxon>
        <taxon>Sarcoptiformes</taxon>
        <taxon>Astigmata</taxon>
        <taxon>Psoroptidia</taxon>
        <taxon>Analgoidea</taxon>
        <taxon>Pyroglyphidae</taxon>
        <taxon>Dermatophagoidinae</taxon>
        <taxon>Dermatophagoides</taxon>
    </lineage>
</organism>
<keyword evidence="5 6" id="KW-0472">Membrane</keyword>
<dbReference type="Proteomes" id="UP000887458">
    <property type="component" value="Unassembled WGS sequence"/>
</dbReference>
<name>A0ABQ8J4B2_DERPT</name>
<evidence type="ECO:0000256" key="3">
    <source>
        <dbReference type="ARBA" id="ARBA00022692"/>
    </source>
</evidence>
<evidence type="ECO:0000256" key="1">
    <source>
        <dbReference type="ARBA" id="ARBA00004127"/>
    </source>
</evidence>
<evidence type="ECO:0000259" key="7">
    <source>
        <dbReference type="Pfam" id="PF10277"/>
    </source>
</evidence>
<feature type="domain" description="CWH43-like N-terminal" evidence="7">
    <location>
        <begin position="41"/>
        <end position="154"/>
    </location>
</feature>
<evidence type="ECO:0000313" key="8">
    <source>
        <dbReference type="EMBL" id="KAH9417195.1"/>
    </source>
</evidence>
<dbReference type="PANTHER" id="PTHR21324">
    <property type="entry name" value="FASTING-INDUCIBLE INTEGRAL MEMBRANE PROTEIN TM6P1-RELATED"/>
    <property type="match status" value="1"/>
</dbReference>
<evidence type="ECO:0000313" key="9">
    <source>
        <dbReference type="Proteomes" id="UP000887458"/>
    </source>
</evidence>
<evidence type="ECO:0000256" key="2">
    <source>
        <dbReference type="ARBA" id="ARBA00006565"/>
    </source>
</evidence>
<reference evidence="8 9" key="2">
    <citation type="journal article" date="2022" name="Mol. Biol. Evol.">
        <title>Comparative Genomics Reveals Insights into the Divergent Evolution of Astigmatic Mites and Household Pest Adaptations.</title>
        <authorList>
            <person name="Xiong Q."/>
            <person name="Wan A.T."/>
            <person name="Liu X."/>
            <person name="Fung C.S."/>
            <person name="Xiao X."/>
            <person name="Malainual N."/>
            <person name="Hou J."/>
            <person name="Wang L."/>
            <person name="Wang M."/>
            <person name="Yang K.Y."/>
            <person name="Cui Y."/>
            <person name="Leung E.L."/>
            <person name="Nong W."/>
            <person name="Shin S.K."/>
            <person name="Au S.W."/>
            <person name="Jeong K.Y."/>
            <person name="Chew F.T."/>
            <person name="Hui J.H."/>
            <person name="Leung T.F."/>
            <person name="Tungtrongchitr A."/>
            <person name="Zhong N."/>
            <person name="Liu Z."/>
            <person name="Tsui S.K."/>
        </authorList>
    </citation>
    <scope>NUCLEOTIDE SEQUENCE [LARGE SCALE GENOMIC DNA]</scope>
    <source>
        <strain evidence="8">Derp</strain>
    </source>
</reference>
<feature type="transmembrane region" description="Helical" evidence="6">
    <location>
        <begin position="130"/>
        <end position="149"/>
    </location>
</feature>
<proteinExistence type="inferred from homology"/>
<comment type="subcellular location">
    <subcellularLocation>
        <location evidence="1">Endomembrane system</location>
        <topology evidence="1">Multi-pass membrane protein</topology>
    </subcellularLocation>
</comment>
<dbReference type="Pfam" id="PF10277">
    <property type="entry name" value="Frag1"/>
    <property type="match status" value="1"/>
</dbReference>
<gene>
    <name evidence="8" type="primary">DRAM2_12</name>
    <name evidence="8" type="ORF">DERP_012941</name>
</gene>
<dbReference type="InterPro" id="IPR019402">
    <property type="entry name" value="CWH43_N"/>
</dbReference>
<comment type="similarity">
    <text evidence="2">Belongs to the DRAM/TMEM150 family.</text>
</comment>
<keyword evidence="4 6" id="KW-1133">Transmembrane helix</keyword>
<accession>A0ABQ8J4B2</accession>
<comment type="caution">
    <text evidence="8">The sequence shown here is derived from an EMBL/GenBank/DDBJ whole genome shotgun (WGS) entry which is preliminary data.</text>
</comment>
<reference evidence="8 9" key="1">
    <citation type="journal article" date="2018" name="J. Allergy Clin. Immunol.">
        <title>High-quality assembly of Dermatophagoides pteronyssinus genome and transcriptome reveals a wide range of novel allergens.</title>
        <authorList>
            <person name="Liu X.Y."/>
            <person name="Yang K.Y."/>
            <person name="Wang M.Q."/>
            <person name="Kwok J.S."/>
            <person name="Zeng X."/>
            <person name="Yang Z."/>
            <person name="Xiao X.J."/>
            <person name="Lau C.P."/>
            <person name="Li Y."/>
            <person name="Huang Z.M."/>
            <person name="Ba J.G."/>
            <person name="Yim A.K."/>
            <person name="Ouyang C.Y."/>
            <person name="Ngai S.M."/>
            <person name="Chan T.F."/>
            <person name="Leung E.L."/>
            <person name="Liu L."/>
            <person name="Liu Z.G."/>
            <person name="Tsui S.K."/>
        </authorList>
    </citation>
    <scope>NUCLEOTIDE SEQUENCE [LARGE SCALE GENOMIC DNA]</scope>
    <source>
        <strain evidence="8">Derp</strain>
    </source>
</reference>
<evidence type="ECO:0000256" key="4">
    <source>
        <dbReference type="ARBA" id="ARBA00022989"/>
    </source>
</evidence>
<evidence type="ECO:0000256" key="5">
    <source>
        <dbReference type="ARBA" id="ARBA00023136"/>
    </source>
</evidence>
<keyword evidence="9" id="KW-1185">Reference proteome</keyword>